<evidence type="ECO:0000256" key="7">
    <source>
        <dbReference type="ARBA" id="ARBA00022840"/>
    </source>
</evidence>
<evidence type="ECO:0000256" key="3">
    <source>
        <dbReference type="ARBA" id="ARBA00022553"/>
    </source>
</evidence>
<dbReference type="InterPro" id="IPR011712">
    <property type="entry name" value="Sig_transdc_His_kin_sub3_dim/P"/>
</dbReference>
<dbReference type="Gene3D" id="1.20.5.1930">
    <property type="match status" value="1"/>
</dbReference>
<keyword evidence="8" id="KW-0902">Two-component regulatory system</keyword>
<proteinExistence type="predicted"/>
<keyword evidence="7" id="KW-0067">ATP-binding</keyword>
<protein>
    <recommendedName>
        <fullName evidence="2">histidine kinase</fullName>
        <ecNumber evidence="2">2.7.13.3</ecNumber>
    </recommendedName>
</protein>
<dbReference type="Gene3D" id="3.30.565.10">
    <property type="entry name" value="Histidine kinase-like ATPase, C-terminal domain"/>
    <property type="match status" value="1"/>
</dbReference>
<dbReference type="SUPFAM" id="SSF55874">
    <property type="entry name" value="ATPase domain of HSP90 chaperone/DNA topoisomerase II/histidine kinase"/>
    <property type="match status" value="1"/>
</dbReference>
<dbReference type="InterPro" id="IPR050482">
    <property type="entry name" value="Sensor_HK_TwoCompSys"/>
</dbReference>
<evidence type="ECO:0000256" key="1">
    <source>
        <dbReference type="ARBA" id="ARBA00000085"/>
    </source>
</evidence>
<evidence type="ECO:0000313" key="12">
    <source>
        <dbReference type="Proteomes" id="UP000265643"/>
    </source>
</evidence>
<dbReference type="CDD" id="cd16917">
    <property type="entry name" value="HATPase_UhpB-NarQ-NarX-like"/>
    <property type="match status" value="1"/>
</dbReference>
<comment type="caution">
    <text evidence="11">The sequence shown here is derived from an EMBL/GenBank/DDBJ whole genome shotgun (WGS) entry which is preliminary data.</text>
</comment>
<dbReference type="GO" id="GO:0005524">
    <property type="term" value="F:ATP binding"/>
    <property type="evidence" value="ECO:0007669"/>
    <property type="project" value="UniProtKB-KW"/>
</dbReference>
<sequence>MQTLYRTTRDTETERNLLLHQRNQAILEKQDYEIYNATLKERNRIAREIHDNVGHVLSRSILMVGALKTVNQSPELSSSLDVLDQSLNQAMNSIRNSVHDLHEEAEDLEHSLKLLLDQFQFCPVSFQYEMSRAIPPKLKYCFIGIVKEALSNIIRHSHATQVSISCIEHPGFYQLKISDNGTPETINSTTSGSGSGIGLTNIRERTEALNGTLQITTDKGFHIFVMIPKENP</sequence>
<keyword evidence="5" id="KW-0547">Nucleotide-binding</keyword>
<dbReference type="SMART" id="SM00387">
    <property type="entry name" value="HATPase_c"/>
    <property type="match status" value="1"/>
</dbReference>
<dbReference type="PANTHER" id="PTHR24421">
    <property type="entry name" value="NITRATE/NITRITE SENSOR PROTEIN NARX-RELATED"/>
    <property type="match status" value="1"/>
</dbReference>
<evidence type="ECO:0000256" key="2">
    <source>
        <dbReference type="ARBA" id="ARBA00012438"/>
    </source>
</evidence>
<dbReference type="GO" id="GO:0000155">
    <property type="term" value="F:phosphorelay sensor kinase activity"/>
    <property type="evidence" value="ECO:0007669"/>
    <property type="project" value="InterPro"/>
</dbReference>
<name>A0A391PM61_9FIRM</name>
<dbReference type="AlphaFoldDB" id="A0A391PM61"/>
<dbReference type="EC" id="2.7.13.3" evidence="2"/>
<dbReference type="InterPro" id="IPR036890">
    <property type="entry name" value="HATPase_C_sf"/>
</dbReference>
<comment type="catalytic activity">
    <reaction evidence="1">
        <text>ATP + protein L-histidine = ADP + protein N-phospho-L-histidine.</text>
        <dbReference type="EC" id="2.7.13.3"/>
    </reaction>
</comment>
<keyword evidence="9" id="KW-0175">Coiled coil</keyword>
<dbReference type="Proteomes" id="UP000265643">
    <property type="component" value="Unassembled WGS sequence"/>
</dbReference>
<dbReference type="EMBL" id="BHGK01000001">
    <property type="protein sequence ID" value="GCA68182.1"/>
    <property type="molecule type" value="Genomic_DNA"/>
</dbReference>
<dbReference type="GO" id="GO:0016020">
    <property type="term" value="C:membrane"/>
    <property type="evidence" value="ECO:0007669"/>
    <property type="project" value="InterPro"/>
</dbReference>
<gene>
    <name evidence="11" type="ORF">KGMB01110_26180</name>
</gene>
<keyword evidence="6" id="KW-0418">Kinase</keyword>
<feature type="coiled-coil region" evidence="9">
    <location>
        <begin position="91"/>
        <end position="118"/>
    </location>
</feature>
<dbReference type="GO" id="GO:0046983">
    <property type="term" value="F:protein dimerization activity"/>
    <property type="evidence" value="ECO:0007669"/>
    <property type="project" value="InterPro"/>
</dbReference>
<evidence type="ECO:0000256" key="5">
    <source>
        <dbReference type="ARBA" id="ARBA00022741"/>
    </source>
</evidence>
<keyword evidence="12" id="KW-1185">Reference proteome</keyword>
<dbReference type="InterPro" id="IPR003594">
    <property type="entry name" value="HATPase_dom"/>
</dbReference>
<evidence type="ECO:0000256" key="6">
    <source>
        <dbReference type="ARBA" id="ARBA00022777"/>
    </source>
</evidence>
<dbReference type="Pfam" id="PF02518">
    <property type="entry name" value="HATPase_c"/>
    <property type="match status" value="1"/>
</dbReference>
<feature type="domain" description="Histidine kinase/HSP90-like ATPase" evidence="10">
    <location>
        <begin position="137"/>
        <end position="231"/>
    </location>
</feature>
<dbReference type="Pfam" id="PF07730">
    <property type="entry name" value="HisKA_3"/>
    <property type="match status" value="1"/>
</dbReference>
<reference evidence="12" key="1">
    <citation type="submission" date="2018-09" db="EMBL/GenBank/DDBJ databases">
        <title>Draft Genome Sequence of Mediterraneibacter sp. KCTC 15684.</title>
        <authorList>
            <person name="Kim J.S."/>
            <person name="Han K.I."/>
            <person name="Suh M.K."/>
            <person name="Lee K.C."/>
            <person name="Eom M.K."/>
            <person name="Lee J.H."/>
            <person name="Park S.H."/>
            <person name="Kang S.W."/>
            <person name="Park J.E."/>
            <person name="Oh B.S."/>
            <person name="Yu S.Y."/>
            <person name="Choi S.H."/>
            <person name="Lee D.H."/>
            <person name="Yoon H."/>
            <person name="Kim B."/>
            <person name="Yang S.J."/>
            <person name="Lee J.S."/>
        </authorList>
    </citation>
    <scope>NUCLEOTIDE SEQUENCE [LARGE SCALE GENOMIC DNA]</scope>
    <source>
        <strain evidence="12">KCTC 15684</strain>
    </source>
</reference>
<accession>A0A391PM61</accession>
<evidence type="ECO:0000256" key="8">
    <source>
        <dbReference type="ARBA" id="ARBA00023012"/>
    </source>
</evidence>
<evidence type="ECO:0000256" key="9">
    <source>
        <dbReference type="SAM" id="Coils"/>
    </source>
</evidence>
<evidence type="ECO:0000259" key="10">
    <source>
        <dbReference type="SMART" id="SM00387"/>
    </source>
</evidence>
<keyword evidence="3" id="KW-0597">Phosphoprotein</keyword>
<dbReference type="PANTHER" id="PTHR24421:SF10">
    <property type="entry name" value="NITRATE_NITRITE SENSOR PROTEIN NARQ"/>
    <property type="match status" value="1"/>
</dbReference>
<evidence type="ECO:0000256" key="4">
    <source>
        <dbReference type="ARBA" id="ARBA00022679"/>
    </source>
</evidence>
<keyword evidence="4" id="KW-0808">Transferase</keyword>
<evidence type="ECO:0000313" key="11">
    <source>
        <dbReference type="EMBL" id="GCA68182.1"/>
    </source>
</evidence>
<organism evidence="11 12">
    <name type="scientific">Mediterraneibacter butyricigenes</name>
    <dbReference type="NCBI Taxonomy" id="2316025"/>
    <lineage>
        <taxon>Bacteria</taxon>
        <taxon>Bacillati</taxon>
        <taxon>Bacillota</taxon>
        <taxon>Clostridia</taxon>
        <taxon>Lachnospirales</taxon>
        <taxon>Lachnospiraceae</taxon>
        <taxon>Mediterraneibacter</taxon>
    </lineage>
</organism>